<dbReference type="InterPro" id="IPR057666">
    <property type="entry name" value="DrpA_SLOG"/>
</dbReference>
<accession>A0A317TYP5</accession>
<dbReference type="RefSeq" id="WP_110143548.1">
    <property type="nucleotide sequence ID" value="NZ_QHJG01000028.1"/>
</dbReference>
<dbReference type="GO" id="GO:0009294">
    <property type="term" value="P:DNA-mediated transformation"/>
    <property type="evidence" value="ECO:0007669"/>
    <property type="project" value="InterPro"/>
</dbReference>
<dbReference type="Proteomes" id="UP000287374">
    <property type="component" value="Unassembled WGS sequence"/>
</dbReference>
<evidence type="ECO:0000259" key="2">
    <source>
        <dbReference type="Pfam" id="PF02481"/>
    </source>
</evidence>
<dbReference type="SUPFAM" id="SSF102405">
    <property type="entry name" value="MCP/YpsA-like"/>
    <property type="match status" value="1"/>
</dbReference>
<name>A0A317TYP5_9GAMM</name>
<dbReference type="Gene3D" id="3.40.50.450">
    <property type="match status" value="1"/>
</dbReference>
<dbReference type="EMBL" id="QHJG01000028">
    <property type="protein sequence ID" value="PWY54773.1"/>
    <property type="molecule type" value="Genomic_DNA"/>
</dbReference>
<organism evidence="3 5">
    <name type="scientific">Legionella qingyii</name>
    <dbReference type="NCBI Taxonomy" id="2184757"/>
    <lineage>
        <taxon>Bacteria</taxon>
        <taxon>Pseudomonadati</taxon>
        <taxon>Pseudomonadota</taxon>
        <taxon>Gammaproteobacteria</taxon>
        <taxon>Legionellales</taxon>
        <taxon>Legionellaceae</taxon>
        <taxon>Legionella</taxon>
    </lineage>
</organism>
<dbReference type="OrthoDB" id="9785707at2"/>
<evidence type="ECO:0000313" key="4">
    <source>
        <dbReference type="EMBL" id="RUR20847.1"/>
    </source>
</evidence>
<dbReference type="AlphaFoldDB" id="A0A317TYP5"/>
<dbReference type="EMBL" id="RZGX01000022">
    <property type="protein sequence ID" value="RUR20847.1"/>
    <property type="molecule type" value="Genomic_DNA"/>
</dbReference>
<sequence>MFALSPSLEIGSYEYLLNERVSSYKQLVDLIEKSHATSLSDLVEKDIAQKYLNLVLEKFNKAPIPNLNVFIRGTIDYLSKLNDAEYPLPLLYYQGNLDYLYTRGVAVVGSRKPSETGIKRTQKLVKELVSEDLTVISGLASGIDTAAHKTSIELKGRTIAVIGTPITHFYPPENRSLQQLIAQDHLLISQVPIIRYENGNPKSNRFNFPERNKTMSAISEATIIVEAGNTSGSLTQATAAIKQKRKLFILNNNFENKNLTWPEKFEKLGAIRVKSTNDILDHLL</sequence>
<feature type="domain" description="Smf/DprA SLOG" evidence="2">
    <location>
        <begin position="73"/>
        <end position="282"/>
    </location>
</feature>
<dbReference type="Pfam" id="PF02481">
    <property type="entry name" value="DNA_processg_A"/>
    <property type="match status" value="1"/>
</dbReference>
<dbReference type="InterPro" id="IPR003488">
    <property type="entry name" value="DprA"/>
</dbReference>
<evidence type="ECO:0000313" key="5">
    <source>
        <dbReference type="Proteomes" id="UP000247152"/>
    </source>
</evidence>
<comment type="similarity">
    <text evidence="1">Belongs to the DprA/Smf family.</text>
</comment>
<protein>
    <submittedName>
        <fullName evidence="3 4">DNA processing protein DprA</fullName>
    </submittedName>
</protein>
<evidence type="ECO:0000256" key="1">
    <source>
        <dbReference type="ARBA" id="ARBA00006525"/>
    </source>
</evidence>
<reference evidence="3 5" key="1">
    <citation type="submission" date="2018-05" db="EMBL/GenBank/DDBJ databases">
        <title>Legionella qingyii sp.nov., whole genome shotgun sequence.</title>
        <authorList>
            <person name="Wu H."/>
            <person name="Zhu Q."/>
            <person name="Hu C."/>
        </authorList>
    </citation>
    <scope>NUCLEOTIDE SEQUENCE [LARGE SCALE GENOMIC DNA]</scope>
    <source>
        <strain evidence="3 5">HEB18</strain>
    </source>
</reference>
<dbReference type="Proteomes" id="UP000247152">
    <property type="component" value="Unassembled WGS sequence"/>
</dbReference>
<dbReference type="PANTHER" id="PTHR43022:SF1">
    <property type="entry name" value="PROTEIN SMF"/>
    <property type="match status" value="1"/>
</dbReference>
<dbReference type="PANTHER" id="PTHR43022">
    <property type="entry name" value="PROTEIN SMF"/>
    <property type="match status" value="1"/>
</dbReference>
<proteinExistence type="inferred from homology"/>
<evidence type="ECO:0000313" key="6">
    <source>
        <dbReference type="Proteomes" id="UP000287374"/>
    </source>
</evidence>
<reference evidence="4 6" key="2">
    <citation type="submission" date="2018-12" db="EMBL/GenBank/DDBJ databases">
        <title>Legionella sp,whole genome shotgun sequence.</title>
        <authorList>
            <person name="Wu H."/>
        </authorList>
    </citation>
    <scope>NUCLEOTIDE SEQUENCE [LARGE SCALE GENOMIC DNA]</scope>
    <source>
        <strain evidence="4">Km489</strain>
        <strain evidence="6">km489</strain>
    </source>
</reference>
<comment type="caution">
    <text evidence="3">The sequence shown here is derived from an EMBL/GenBank/DDBJ whole genome shotgun (WGS) entry which is preliminary data.</text>
</comment>
<keyword evidence="6" id="KW-1185">Reference proteome</keyword>
<evidence type="ECO:0000313" key="3">
    <source>
        <dbReference type="EMBL" id="PWY54773.1"/>
    </source>
</evidence>
<gene>
    <name evidence="3" type="ORF">DGG96_15450</name>
    <name evidence="4" type="ORF">ELY20_14385</name>
</gene>